<organism evidence="2 3">
    <name type="scientific">Artemisia annua</name>
    <name type="common">Sweet wormwood</name>
    <dbReference type="NCBI Taxonomy" id="35608"/>
    <lineage>
        <taxon>Eukaryota</taxon>
        <taxon>Viridiplantae</taxon>
        <taxon>Streptophyta</taxon>
        <taxon>Embryophyta</taxon>
        <taxon>Tracheophyta</taxon>
        <taxon>Spermatophyta</taxon>
        <taxon>Magnoliopsida</taxon>
        <taxon>eudicotyledons</taxon>
        <taxon>Gunneridae</taxon>
        <taxon>Pentapetalae</taxon>
        <taxon>asterids</taxon>
        <taxon>campanulids</taxon>
        <taxon>Asterales</taxon>
        <taxon>Asteraceae</taxon>
        <taxon>Asteroideae</taxon>
        <taxon>Anthemideae</taxon>
        <taxon>Artemisiinae</taxon>
        <taxon>Artemisia</taxon>
    </lineage>
</organism>
<comment type="caution">
    <text evidence="2">The sequence shown here is derived from an EMBL/GenBank/DDBJ whole genome shotgun (WGS) entry which is preliminary data.</text>
</comment>
<feature type="compositionally biased region" description="Basic and acidic residues" evidence="1">
    <location>
        <begin position="1"/>
        <end position="10"/>
    </location>
</feature>
<dbReference type="AlphaFoldDB" id="A0A2U1PRT4"/>
<dbReference type="Pfam" id="PF15264">
    <property type="entry name" value="TSSC4"/>
    <property type="match status" value="1"/>
</dbReference>
<dbReference type="EMBL" id="PKPP01000813">
    <property type="protein sequence ID" value="PWA88461.1"/>
    <property type="molecule type" value="Genomic_DNA"/>
</dbReference>
<name>A0A2U1PRT4_ARTAN</name>
<accession>A0A2U1PRT4</accession>
<evidence type="ECO:0000256" key="1">
    <source>
        <dbReference type="SAM" id="MobiDB-lite"/>
    </source>
</evidence>
<dbReference type="PANTHER" id="PTHR13445">
    <property type="entry name" value="TUMOR SUPPRESSING SUBTRANSFERABLE CANDIDATE 4 TSSC4"/>
    <property type="match status" value="1"/>
</dbReference>
<gene>
    <name evidence="2" type="ORF">CTI12_AA119010</name>
</gene>
<feature type="compositionally biased region" description="Acidic residues" evidence="1">
    <location>
        <begin position="224"/>
        <end position="233"/>
    </location>
</feature>
<keyword evidence="3" id="KW-1185">Reference proteome</keyword>
<feature type="region of interest" description="Disordered" evidence="1">
    <location>
        <begin position="1"/>
        <end position="21"/>
    </location>
</feature>
<dbReference type="Proteomes" id="UP000245207">
    <property type="component" value="Unassembled WGS sequence"/>
</dbReference>
<protein>
    <submittedName>
        <fullName evidence="2">Uncharacterized protein</fullName>
    </submittedName>
</protein>
<proteinExistence type="predicted"/>
<evidence type="ECO:0000313" key="3">
    <source>
        <dbReference type="Proteomes" id="UP000245207"/>
    </source>
</evidence>
<dbReference type="STRING" id="35608.A0A2U1PRT4"/>
<feature type="region of interest" description="Disordered" evidence="1">
    <location>
        <begin position="188"/>
        <end position="208"/>
    </location>
</feature>
<dbReference type="PANTHER" id="PTHR13445:SF5">
    <property type="entry name" value="PROTEIN TSSC4"/>
    <property type="match status" value="1"/>
</dbReference>
<feature type="region of interest" description="Disordered" evidence="1">
    <location>
        <begin position="224"/>
        <end position="261"/>
    </location>
</feature>
<evidence type="ECO:0000313" key="2">
    <source>
        <dbReference type="EMBL" id="PWA88461.1"/>
    </source>
</evidence>
<sequence>MDGFNDRVGKEEEDEYDKIAAGTQNAGGPLLYMKDVTHHAPFLNSHNVLQHHTHNNNDDQPMFNAPPQPLLDHARKFKSILKRKREDLEKPSPKRVRFDPTCKEHDASQLDGFPVPQVSKNQPGVPDYLLNPSKYTRYTFNDDDDDKRSNTEAYMEFLEQIKKSKDVGLEQKPSAADLPASVVFIPRKKRGDAAPSTSDGQVKESSTGVGISIAAVEVQQDEVSDMLQDEPDVDAVCAKPPKFQKPSRQYRSKVEDDDSVS</sequence>
<feature type="compositionally biased region" description="Polar residues" evidence="1">
    <location>
        <begin position="195"/>
        <end position="208"/>
    </location>
</feature>
<feature type="region of interest" description="Disordered" evidence="1">
    <location>
        <begin position="106"/>
        <end position="127"/>
    </location>
</feature>
<dbReference type="InterPro" id="IPR029338">
    <property type="entry name" value="TSSC4"/>
</dbReference>
<reference evidence="2 3" key="1">
    <citation type="journal article" date="2018" name="Mol. Plant">
        <title>The genome of Artemisia annua provides insight into the evolution of Asteraceae family and artemisinin biosynthesis.</title>
        <authorList>
            <person name="Shen Q."/>
            <person name="Zhang L."/>
            <person name="Liao Z."/>
            <person name="Wang S."/>
            <person name="Yan T."/>
            <person name="Shi P."/>
            <person name="Liu M."/>
            <person name="Fu X."/>
            <person name="Pan Q."/>
            <person name="Wang Y."/>
            <person name="Lv Z."/>
            <person name="Lu X."/>
            <person name="Zhang F."/>
            <person name="Jiang W."/>
            <person name="Ma Y."/>
            <person name="Chen M."/>
            <person name="Hao X."/>
            <person name="Li L."/>
            <person name="Tang Y."/>
            <person name="Lv G."/>
            <person name="Zhou Y."/>
            <person name="Sun X."/>
            <person name="Brodelius P.E."/>
            <person name="Rose J.K.C."/>
            <person name="Tang K."/>
        </authorList>
    </citation>
    <scope>NUCLEOTIDE SEQUENCE [LARGE SCALE GENOMIC DNA]</scope>
    <source>
        <strain evidence="3">cv. Huhao1</strain>
        <tissue evidence="2">Leaf</tissue>
    </source>
</reference>
<dbReference type="OrthoDB" id="1906282at2759"/>